<name>A0ABS5KP49_9ACTN</name>
<evidence type="ECO:0000256" key="3">
    <source>
        <dbReference type="ARBA" id="ARBA00022475"/>
    </source>
</evidence>
<dbReference type="PANTHER" id="PTHR30353:SF15">
    <property type="entry name" value="INNER MEMBRANE PROTEIN YABI"/>
    <property type="match status" value="1"/>
</dbReference>
<evidence type="ECO:0000256" key="1">
    <source>
        <dbReference type="ARBA" id="ARBA00004651"/>
    </source>
</evidence>
<evidence type="ECO:0000313" key="10">
    <source>
        <dbReference type="EMBL" id="MBS2547802.1"/>
    </source>
</evidence>
<feature type="transmembrane region" description="Helical" evidence="7">
    <location>
        <begin position="138"/>
        <end position="163"/>
    </location>
</feature>
<evidence type="ECO:0000259" key="9">
    <source>
        <dbReference type="Pfam" id="PF09335"/>
    </source>
</evidence>
<organism evidence="10 11">
    <name type="scientific">Catenulispora pinistramenti</name>
    <dbReference type="NCBI Taxonomy" id="2705254"/>
    <lineage>
        <taxon>Bacteria</taxon>
        <taxon>Bacillati</taxon>
        <taxon>Actinomycetota</taxon>
        <taxon>Actinomycetes</taxon>
        <taxon>Catenulisporales</taxon>
        <taxon>Catenulisporaceae</taxon>
        <taxon>Catenulispora</taxon>
    </lineage>
</organism>
<protein>
    <submittedName>
        <fullName evidence="10">DedA family protein</fullName>
    </submittedName>
</protein>
<keyword evidence="4 7" id="KW-0812">Transmembrane</keyword>
<dbReference type="RefSeq" id="WP_212009381.1">
    <property type="nucleotide sequence ID" value="NZ_JAAFYZ010000035.1"/>
</dbReference>
<sequence>MLNWLSNLPPALVYVVVGVLVFAEDALFVGFVLPGETAAVIGGVLANRGTVSIWGLAIVVVFAAIAGDSVGFEVGRHFGERLLNTRPLRRHRVKLDKAREMIRRRGPEAVFLGRFVSFFRALMPPLAAISRIPYRKFLLFNALGGLVWGVGFTLLGYFTGAAYDRVEHLVGKILAGFVALVVVIGLIVWRVRRRRADSAEESAGSTEPPAATPQDDVSR</sequence>
<evidence type="ECO:0000256" key="6">
    <source>
        <dbReference type="ARBA" id="ARBA00023136"/>
    </source>
</evidence>
<keyword evidence="11" id="KW-1185">Reference proteome</keyword>
<proteinExistence type="inferred from homology"/>
<comment type="similarity">
    <text evidence="2 7">Belongs to the DedA family.</text>
</comment>
<dbReference type="InterPro" id="IPR032816">
    <property type="entry name" value="VTT_dom"/>
</dbReference>
<evidence type="ECO:0000256" key="7">
    <source>
        <dbReference type="RuleBase" id="RU367016"/>
    </source>
</evidence>
<dbReference type="Pfam" id="PF09335">
    <property type="entry name" value="VTT_dom"/>
    <property type="match status" value="1"/>
</dbReference>
<dbReference type="InterPro" id="IPR032818">
    <property type="entry name" value="DedA-like"/>
</dbReference>
<evidence type="ECO:0000256" key="4">
    <source>
        <dbReference type="ARBA" id="ARBA00022692"/>
    </source>
</evidence>
<feature type="region of interest" description="Disordered" evidence="8">
    <location>
        <begin position="197"/>
        <end position="219"/>
    </location>
</feature>
<accession>A0ABS5KP49</accession>
<evidence type="ECO:0000313" key="11">
    <source>
        <dbReference type="Proteomes" id="UP000730482"/>
    </source>
</evidence>
<keyword evidence="5 7" id="KW-1133">Transmembrane helix</keyword>
<evidence type="ECO:0000256" key="8">
    <source>
        <dbReference type="SAM" id="MobiDB-lite"/>
    </source>
</evidence>
<comment type="caution">
    <text evidence="10">The sequence shown here is derived from an EMBL/GenBank/DDBJ whole genome shotgun (WGS) entry which is preliminary data.</text>
</comment>
<feature type="transmembrane region" description="Helical" evidence="7">
    <location>
        <begin position="169"/>
        <end position="189"/>
    </location>
</feature>
<dbReference type="EMBL" id="JAAFYZ010000035">
    <property type="protein sequence ID" value="MBS2547802.1"/>
    <property type="molecule type" value="Genomic_DNA"/>
</dbReference>
<gene>
    <name evidence="10" type="ORF">KGQ19_13090</name>
</gene>
<feature type="transmembrane region" description="Helical" evidence="7">
    <location>
        <begin position="53"/>
        <end position="72"/>
    </location>
</feature>
<dbReference type="PANTHER" id="PTHR30353">
    <property type="entry name" value="INNER MEMBRANE PROTEIN DEDA-RELATED"/>
    <property type="match status" value="1"/>
</dbReference>
<keyword evidence="3 7" id="KW-1003">Cell membrane</keyword>
<keyword evidence="6 7" id="KW-0472">Membrane</keyword>
<evidence type="ECO:0000256" key="2">
    <source>
        <dbReference type="ARBA" id="ARBA00010792"/>
    </source>
</evidence>
<feature type="transmembrane region" description="Helical" evidence="7">
    <location>
        <begin position="12"/>
        <end position="33"/>
    </location>
</feature>
<evidence type="ECO:0000256" key="5">
    <source>
        <dbReference type="ARBA" id="ARBA00022989"/>
    </source>
</evidence>
<reference evidence="10 11" key="1">
    <citation type="submission" date="2020-02" db="EMBL/GenBank/DDBJ databases">
        <title>Acidophilic actinobacteria isolated from forest soil.</title>
        <authorList>
            <person name="Golinska P."/>
        </authorList>
    </citation>
    <scope>NUCLEOTIDE SEQUENCE [LARGE SCALE GENOMIC DNA]</scope>
    <source>
        <strain evidence="10 11">NL8</strain>
    </source>
</reference>
<feature type="domain" description="VTT" evidence="9">
    <location>
        <begin position="33"/>
        <end position="157"/>
    </location>
</feature>
<comment type="subcellular location">
    <subcellularLocation>
        <location evidence="1 7">Cell membrane</location>
        <topology evidence="1 7">Multi-pass membrane protein</topology>
    </subcellularLocation>
</comment>
<dbReference type="Proteomes" id="UP000730482">
    <property type="component" value="Unassembled WGS sequence"/>
</dbReference>